<name>A0AAV4P211_CAEEX</name>
<reference evidence="4 5" key="1">
    <citation type="submission" date="2021-06" db="EMBL/GenBank/DDBJ databases">
        <title>Caerostris extrusa draft genome.</title>
        <authorList>
            <person name="Kono N."/>
            <person name="Arakawa K."/>
        </authorList>
    </citation>
    <scope>NUCLEOTIDE SEQUENCE [LARGE SCALE GENOMIC DNA]</scope>
</reference>
<evidence type="ECO:0000313" key="5">
    <source>
        <dbReference type="Proteomes" id="UP001054945"/>
    </source>
</evidence>
<dbReference type="PANTHER" id="PTHR13774:SF17">
    <property type="entry name" value="PHENAZINE BIOSYNTHESIS-LIKE DOMAIN-CONTAINING PROTEIN"/>
    <property type="match status" value="1"/>
</dbReference>
<dbReference type="GO" id="GO:0016853">
    <property type="term" value="F:isomerase activity"/>
    <property type="evidence" value="ECO:0007669"/>
    <property type="project" value="UniProtKB-KW"/>
</dbReference>
<evidence type="ECO:0000256" key="3">
    <source>
        <dbReference type="PIRSR" id="PIRSR016184-1"/>
    </source>
</evidence>
<dbReference type="PANTHER" id="PTHR13774">
    <property type="entry name" value="PHENAZINE BIOSYNTHESIS PROTEIN"/>
    <property type="match status" value="1"/>
</dbReference>
<evidence type="ECO:0000256" key="2">
    <source>
        <dbReference type="ARBA" id="ARBA00023235"/>
    </source>
</evidence>
<proteinExistence type="inferred from homology"/>
<dbReference type="Proteomes" id="UP001054945">
    <property type="component" value="Unassembled WGS sequence"/>
</dbReference>
<accession>A0AAV4P211</accession>
<dbReference type="Pfam" id="PF02567">
    <property type="entry name" value="PhzC-PhzF"/>
    <property type="match status" value="1"/>
</dbReference>
<keyword evidence="5" id="KW-1185">Reference proteome</keyword>
<dbReference type="EMBL" id="BPLR01003907">
    <property type="protein sequence ID" value="GIX90035.1"/>
    <property type="molecule type" value="Genomic_DNA"/>
</dbReference>
<dbReference type="Gene3D" id="3.10.310.10">
    <property type="entry name" value="Diaminopimelate Epimerase, Chain A, domain 1"/>
    <property type="match status" value="2"/>
</dbReference>
<comment type="similarity">
    <text evidence="1">Belongs to the PhzF family.</text>
</comment>
<dbReference type="GO" id="GO:0005737">
    <property type="term" value="C:cytoplasm"/>
    <property type="evidence" value="ECO:0007669"/>
    <property type="project" value="TreeGrafter"/>
</dbReference>
<sequence length="306" mass="34043">MEGYNLEDSKVLSLYIADAFTKYPFSGNSAAVCLLPFDYEIGNDAKHKIASEMNLSETAFVKIIKQEDSFQTGKRFSLDWFTPLCQVPLCGHATLASAAVLFTVHENISEVLEFETVSGILKAKKLPKNQIEIDLPAYNSNKVNGKYDKIIKAVVKNLPVEDAVMSSSKKLLIRLCDTVTRKELEAIKVNDAELLSLDKDIMGVIVTLKGSGKDSLDEEGNAYDFISRYFAPWFGISEDPVTGSAHSVLAPFWSNILNKKSLYARQCSPRGGELHIELQENRVCMSGNAVVVFKGQIYIYKLYCLL</sequence>
<organism evidence="4 5">
    <name type="scientific">Caerostris extrusa</name>
    <name type="common">Bark spider</name>
    <name type="synonym">Caerostris bankana</name>
    <dbReference type="NCBI Taxonomy" id="172846"/>
    <lineage>
        <taxon>Eukaryota</taxon>
        <taxon>Metazoa</taxon>
        <taxon>Ecdysozoa</taxon>
        <taxon>Arthropoda</taxon>
        <taxon>Chelicerata</taxon>
        <taxon>Arachnida</taxon>
        <taxon>Araneae</taxon>
        <taxon>Araneomorphae</taxon>
        <taxon>Entelegynae</taxon>
        <taxon>Araneoidea</taxon>
        <taxon>Araneidae</taxon>
        <taxon>Caerostris</taxon>
    </lineage>
</organism>
<keyword evidence="2" id="KW-0413">Isomerase</keyword>
<dbReference type="AlphaFoldDB" id="A0AAV4P211"/>
<dbReference type="PIRSF" id="PIRSF016184">
    <property type="entry name" value="PhzC_PhzF"/>
    <property type="match status" value="1"/>
</dbReference>
<dbReference type="SUPFAM" id="SSF54506">
    <property type="entry name" value="Diaminopimelate epimerase-like"/>
    <property type="match status" value="1"/>
</dbReference>
<gene>
    <name evidence="4" type="primary">PBLD</name>
    <name evidence="4" type="ORF">CEXT_222521</name>
</gene>
<dbReference type="NCBIfam" id="TIGR00654">
    <property type="entry name" value="PhzF_family"/>
    <property type="match status" value="1"/>
</dbReference>
<dbReference type="InterPro" id="IPR003719">
    <property type="entry name" value="Phenazine_PhzF-like"/>
</dbReference>
<evidence type="ECO:0000256" key="1">
    <source>
        <dbReference type="ARBA" id="ARBA00008270"/>
    </source>
</evidence>
<comment type="caution">
    <text evidence="4">The sequence shown here is derived from an EMBL/GenBank/DDBJ whole genome shotgun (WGS) entry which is preliminary data.</text>
</comment>
<protein>
    <submittedName>
        <fullName evidence="4">Phenazine biosynthesis-like domain-containing protein</fullName>
    </submittedName>
</protein>
<evidence type="ECO:0000313" key="4">
    <source>
        <dbReference type="EMBL" id="GIX90035.1"/>
    </source>
</evidence>
<feature type="active site" evidence="3">
    <location>
        <position position="57"/>
    </location>
</feature>